<accession>A0A6A6M5B3</accession>
<name>A0A6A6M5B3_HEVBR</name>
<protein>
    <submittedName>
        <fullName evidence="2">Uncharacterized protein</fullName>
    </submittedName>
</protein>
<organism evidence="2 3">
    <name type="scientific">Hevea brasiliensis</name>
    <name type="common">Para rubber tree</name>
    <name type="synonym">Siphonia brasiliensis</name>
    <dbReference type="NCBI Taxonomy" id="3981"/>
    <lineage>
        <taxon>Eukaryota</taxon>
        <taxon>Viridiplantae</taxon>
        <taxon>Streptophyta</taxon>
        <taxon>Embryophyta</taxon>
        <taxon>Tracheophyta</taxon>
        <taxon>Spermatophyta</taxon>
        <taxon>Magnoliopsida</taxon>
        <taxon>eudicotyledons</taxon>
        <taxon>Gunneridae</taxon>
        <taxon>Pentapetalae</taxon>
        <taxon>rosids</taxon>
        <taxon>fabids</taxon>
        <taxon>Malpighiales</taxon>
        <taxon>Euphorbiaceae</taxon>
        <taxon>Crotonoideae</taxon>
        <taxon>Micrandreae</taxon>
        <taxon>Hevea</taxon>
    </lineage>
</organism>
<gene>
    <name evidence="2" type="ORF">GH714_021764</name>
</gene>
<reference evidence="2 3" key="1">
    <citation type="journal article" date="2020" name="Mol. Plant">
        <title>The Chromosome-Based Rubber Tree Genome Provides New Insights into Spurge Genome Evolution and Rubber Biosynthesis.</title>
        <authorList>
            <person name="Liu J."/>
            <person name="Shi C."/>
            <person name="Shi C.C."/>
            <person name="Li W."/>
            <person name="Zhang Q.J."/>
            <person name="Zhang Y."/>
            <person name="Li K."/>
            <person name="Lu H.F."/>
            <person name="Shi C."/>
            <person name="Zhu S.T."/>
            <person name="Xiao Z.Y."/>
            <person name="Nan H."/>
            <person name="Yue Y."/>
            <person name="Zhu X.G."/>
            <person name="Wu Y."/>
            <person name="Hong X.N."/>
            <person name="Fan G.Y."/>
            <person name="Tong Y."/>
            <person name="Zhang D."/>
            <person name="Mao C.L."/>
            <person name="Liu Y.L."/>
            <person name="Hao S.J."/>
            <person name="Liu W.Q."/>
            <person name="Lv M.Q."/>
            <person name="Zhang H.B."/>
            <person name="Liu Y."/>
            <person name="Hu-Tang G.R."/>
            <person name="Wang J.P."/>
            <person name="Wang J.H."/>
            <person name="Sun Y.H."/>
            <person name="Ni S.B."/>
            <person name="Chen W.B."/>
            <person name="Zhang X.C."/>
            <person name="Jiao Y.N."/>
            <person name="Eichler E.E."/>
            <person name="Li G.H."/>
            <person name="Liu X."/>
            <person name="Gao L.Z."/>
        </authorList>
    </citation>
    <scope>NUCLEOTIDE SEQUENCE [LARGE SCALE GENOMIC DNA]</scope>
    <source>
        <strain evidence="3">cv. GT1</strain>
        <tissue evidence="2">Leaf</tissue>
    </source>
</reference>
<sequence>MKMASPCLKAPQRLCYYRDWETLSIICSSLQWVYDPRQQEKDRAKAKPDRNQSQRDDGESGSDDEPDWMRNFVANKDVQKQEKKVKKKFGL</sequence>
<dbReference type="AlphaFoldDB" id="A0A6A6M5B3"/>
<evidence type="ECO:0000313" key="2">
    <source>
        <dbReference type="EMBL" id="KAF2308842.1"/>
    </source>
</evidence>
<comment type="caution">
    <text evidence="2">The sequence shown here is derived from an EMBL/GenBank/DDBJ whole genome shotgun (WGS) entry which is preliminary data.</text>
</comment>
<dbReference type="Proteomes" id="UP000467840">
    <property type="component" value="Chromosome 17"/>
</dbReference>
<feature type="region of interest" description="Disordered" evidence="1">
    <location>
        <begin position="37"/>
        <end position="91"/>
    </location>
</feature>
<evidence type="ECO:0000313" key="3">
    <source>
        <dbReference type="Proteomes" id="UP000467840"/>
    </source>
</evidence>
<proteinExistence type="predicted"/>
<feature type="compositionally biased region" description="Basic and acidic residues" evidence="1">
    <location>
        <begin position="37"/>
        <end position="58"/>
    </location>
</feature>
<keyword evidence="3" id="KW-1185">Reference proteome</keyword>
<dbReference type="EMBL" id="JAAGAX010000007">
    <property type="protein sequence ID" value="KAF2308842.1"/>
    <property type="molecule type" value="Genomic_DNA"/>
</dbReference>
<evidence type="ECO:0000256" key="1">
    <source>
        <dbReference type="SAM" id="MobiDB-lite"/>
    </source>
</evidence>